<reference evidence="2 3" key="1">
    <citation type="submission" date="2010-12" db="EMBL/GenBank/DDBJ databases">
        <title>Whole genome sequence of Anaerolinea thermophila UNI-1.</title>
        <authorList>
            <person name="Narita-Yamada S."/>
            <person name="Kishi E."/>
            <person name="Watanabe Y."/>
            <person name="Takasaki K."/>
            <person name="Ankai A."/>
            <person name="Oguchi A."/>
            <person name="Fukui S."/>
            <person name="Takahashi M."/>
            <person name="Yashiro I."/>
            <person name="Hosoyama A."/>
            <person name="Sekiguchi Y."/>
            <person name="Hanada S."/>
            <person name="Fujita N."/>
        </authorList>
    </citation>
    <scope>NUCLEOTIDE SEQUENCE [LARGE SCALE GENOMIC DNA]</scope>
    <source>
        <strain evidence="3">DSM 14523 / JCM 11388 / NBRC 100420 / UNI-1</strain>
    </source>
</reference>
<dbReference type="AlphaFoldDB" id="E8MXX2"/>
<dbReference type="Pfam" id="PF13614">
    <property type="entry name" value="AAA_31"/>
    <property type="match status" value="1"/>
</dbReference>
<dbReference type="EMBL" id="AP012029">
    <property type="protein sequence ID" value="BAJ64203.1"/>
    <property type="molecule type" value="Genomic_DNA"/>
</dbReference>
<sequence length="274" mass="30264">MSREMKKARVIAVANQKGGVGKTTTVINLAHWFALHGRRVLVLDLDGQGHIAPGLRLPGGDHLYRFLVHEEEVSNVTVKARENLDIIPNDHTGELAKEHVKQANFREYILDTALEEARERYDLIFLDTPPGADVLHVLALVASDFLIVPANMDFYALNGVGQILKTVRNLKRYPGVTPPVLVGVLPTLFDKLTNETLNNLQSLQQSLGENYILPPIPRDTRLREASSHGQTIWEYAPACQGASGYPGNGEKQCNSSGKVGGYLHIAEILHDIVR</sequence>
<dbReference type="InterPro" id="IPR025669">
    <property type="entry name" value="AAA_dom"/>
</dbReference>
<dbReference type="InParanoid" id="E8MXX2"/>
<dbReference type="HOGENOM" id="CLU_037612_1_4_0"/>
<evidence type="ECO:0000313" key="2">
    <source>
        <dbReference type="EMBL" id="BAJ64203.1"/>
    </source>
</evidence>
<organism evidence="2 3">
    <name type="scientific">Anaerolinea thermophila (strain DSM 14523 / JCM 11388 / NBRC 100420 / UNI-1)</name>
    <dbReference type="NCBI Taxonomy" id="926569"/>
    <lineage>
        <taxon>Bacteria</taxon>
        <taxon>Bacillati</taxon>
        <taxon>Chloroflexota</taxon>
        <taxon>Anaerolineae</taxon>
        <taxon>Anaerolineales</taxon>
        <taxon>Anaerolineaceae</taxon>
        <taxon>Anaerolinea</taxon>
    </lineage>
</organism>
<dbReference type="PANTHER" id="PTHR13696">
    <property type="entry name" value="P-LOOP CONTAINING NUCLEOSIDE TRIPHOSPHATE HYDROLASE"/>
    <property type="match status" value="1"/>
</dbReference>
<dbReference type="eggNOG" id="COG1192">
    <property type="taxonomic scope" value="Bacteria"/>
</dbReference>
<name>E8MXX2_ANATU</name>
<dbReference type="SUPFAM" id="SSF52540">
    <property type="entry name" value="P-loop containing nucleoside triphosphate hydrolases"/>
    <property type="match status" value="1"/>
</dbReference>
<gene>
    <name evidence="2" type="primary">parA</name>
    <name evidence="2" type="ordered locus">ANT_21770</name>
</gene>
<dbReference type="KEGG" id="atm:ANT_21770"/>
<evidence type="ECO:0000259" key="1">
    <source>
        <dbReference type="Pfam" id="PF13614"/>
    </source>
</evidence>
<proteinExistence type="predicted"/>
<dbReference type="Proteomes" id="UP000008922">
    <property type="component" value="Chromosome"/>
</dbReference>
<dbReference type="CDD" id="cd02042">
    <property type="entry name" value="ParAB_family"/>
    <property type="match status" value="1"/>
</dbReference>
<accession>E8MXX2</accession>
<dbReference type="InterPro" id="IPR027417">
    <property type="entry name" value="P-loop_NTPase"/>
</dbReference>
<dbReference type="STRING" id="926569.ANT_21770"/>
<evidence type="ECO:0000313" key="3">
    <source>
        <dbReference type="Proteomes" id="UP000008922"/>
    </source>
</evidence>
<dbReference type="InterPro" id="IPR050678">
    <property type="entry name" value="DNA_Partitioning_ATPase"/>
</dbReference>
<dbReference type="Gene3D" id="3.40.50.300">
    <property type="entry name" value="P-loop containing nucleotide triphosphate hydrolases"/>
    <property type="match status" value="1"/>
</dbReference>
<dbReference type="PANTHER" id="PTHR13696:SF52">
    <property type="entry name" value="PARA FAMILY PROTEIN CT_582"/>
    <property type="match status" value="1"/>
</dbReference>
<keyword evidence="3" id="KW-1185">Reference proteome</keyword>
<protein>
    <submittedName>
        <fullName evidence="2">Chromosome partitioning protein ParA</fullName>
    </submittedName>
</protein>
<feature type="domain" description="AAA" evidence="1">
    <location>
        <begin position="9"/>
        <end position="172"/>
    </location>
</feature>